<dbReference type="Gene3D" id="1.10.490.10">
    <property type="entry name" value="Globins"/>
    <property type="match status" value="1"/>
</dbReference>
<evidence type="ECO:0000259" key="7">
    <source>
        <dbReference type="PROSITE" id="PS01033"/>
    </source>
</evidence>
<keyword evidence="1 6" id="KW-0813">Transport</keyword>
<keyword evidence="4" id="KW-0479">Metal-binding</keyword>
<dbReference type="GO" id="GO:0020037">
    <property type="term" value="F:heme binding"/>
    <property type="evidence" value="ECO:0007669"/>
    <property type="project" value="InterPro"/>
</dbReference>
<keyword evidence="3 6" id="KW-0561">Oxygen transport</keyword>
<dbReference type="InterPro" id="IPR000971">
    <property type="entry name" value="Globin"/>
</dbReference>
<reference evidence="8" key="1">
    <citation type="submission" date="2012-12" db="EMBL/GenBank/DDBJ databases">
        <title>Identification and characterization of a phenylalanine ammonia-lyase gene family in Isatis indigotica Fort.</title>
        <authorList>
            <person name="Liu Q."/>
            <person name="Chen J."/>
            <person name="Zhou X."/>
            <person name="Di P."/>
            <person name="Xiao Y."/>
            <person name="Xuan H."/>
            <person name="Zhang L."/>
            <person name="Chen W."/>
        </authorList>
    </citation>
    <scope>NUCLEOTIDE SEQUENCE</scope>
    <source>
        <tissue evidence="8">Salivary gland</tissue>
    </source>
</reference>
<evidence type="ECO:0000313" key="8">
    <source>
        <dbReference type="EMBL" id="JAA73358.1"/>
    </source>
</evidence>
<organism evidence="8">
    <name type="scientific">Ixodes ricinus</name>
    <name type="common">Common tick</name>
    <name type="synonym">Acarus ricinus</name>
    <dbReference type="NCBI Taxonomy" id="34613"/>
    <lineage>
        <taxon>Eukaryota</taxon>
        <taxon>Metazoa</taxon>
        <taxon>Ecdysozoa</taxon>
        <taxon>Arthropoda</taxon>
        <taxon>Chelicerata</taxon>
        <taxon>Arachnida</taxon>
        <taxon>Acari</taxon>
        <taxon>Parasitiformes</taxon>
        <taxon>Ixodida</taxon>
        <taxon>Ixodoidea</taxon>
        <taxon>Ixodidae</taxon>
        <taxon>Ixodinae</taxon>
        <taxon>Ixodes</taxon>
    </lineage>
</organism>
<dbReference type="PANTHER" id="PTHR47217">
    <property type="entry name" value="GLOBIN-LIKE PROTEIN"/>
    <property type="match status" value="1"/>
</dbReference>
<evidence type="ECO:0000256" key="2">
    <source>
        <dbReference type="ARBA" id="ARBA00022617"/>
    </source>
</evidence>
<dbReference type="InterPro" id="IPR044399">
    <property type="entry name" value="Mb-like_M"/>
</dbReference>
<evidence type="ECO:0000256" key="1">
    <source>
        <dbReference type="ARBA" id="ARBA00022448"/>
    </source>
</evidence>
<dbReference type="InterPro" id="IPR002336">
    <property type="entry name" value="Erythrocruorin"/>
</dbReference>
<feature type="domain" description="Globin" evidence="7">
    <location>
        <begin position="50"/>
        <end position="197"/>
    </location>
</feature>
<keyword evidence="2 6" id="KW-0349">Heme</keyword>
<dbReference type="GO" id="GO:0019825">
    <property type="term" value="F:oxygen binding"/>
    <property type="evidence" value="ECO:0007669"/>
    <property type="project" value="InterPro"/>
</dbReference>
<dbReference type="GO" id="GO:0046872">
    <property type="term" value="F:metal ion binding"/>
    <property type="evidence" value="ECO:0007669"/>
    <property type="project" value="UniProtKB-KW"/>
</dbReference>
<evidence type="ECO:0000256" key="4">
    <source>
        <dbReference type="ARBA" id="ARBA00022723"/>
    </source>
</evidence>
<comment type="similarity">
    <text evidence="6">Belongs to the globin family.</text>
</comment>
<feature type="non-terminal residue" evidence="8">
    <location>
        <position position="1"/>
    </location>
</feature>
<dbReference type="PRINTS" id="PR00611">
    <property type="entry name" value="ERYTHCRUORIN"/>
</dbReference>
<dbReference type="SUPFAM" id="SSF46458">
    <property type="entry name" value="Globin-like"/>
    <property type="match status" value="1"/>
</dbReference>
<dbReference type="GO" id="GO:0005344">
    <property type="term" value="F:oxygen carrier activity"/>
    <property type="evidence" value="ECO:0007669"/>
    <property type="project" value="UniProtKB-KW"/>
</dbReference>
<dbReference type="PROSITE" id="PS01033">
    <property type="entry name" value="GLOBIN"/>
    <property type="match status" value="1"/>
</dbReference>
<dbReference type="CDD" id="cd01040">
    <property type="entry name" value="Mb-like"/>
    <property type="match status" value="1"/>
</dbReference>
<dbReference type="PANTHER" id="PTHR47217:SF1">
    <property type="entry name" value="GLOBIN-LIKE PROTEIN"/>
    <property type="match status" value="1"/>
</dbReference>
<name>A0A0K8RR11_IXORI</name>
<keyword evidence="5" id="KW-0408">Iron</keyword>
<evidence type="ECO:0000256" key="5">
    <source>
        <dbReference type="ARBA" id="ARBA00023004"/>
    </source>
</evidence>
<dbReference type="InterPro" id="IPR012292">
    <property type="entry name" value="Globin/Proto"/>
</dbReference>
<accession>A0A0K8RR11</accession>
<protein>
    <recommendedName>
        <fullName evidence="7">Globin domain-containing protein</fullName>
    </recommendedName>
</protein>
<sequence length="201" mass="22019">TGGGSFRPGRPSGSVVFLGRPCCPSRPVLSIRGRAFVLRSQQDVPDAKTGLTPREKGLVRDTWALVRKDVKANAIAIFLTLFQRHPEYQKLFSGFADVPPEALSTNPRLGAHAMSVAYAITSLVDSLDDAECLVELVRKVAVNHTRRPVSVTHFENLTVVIVDTLKERLGGKMSPAAVAAWEKTLRLVVTVTADVYKEQRK</sequence>
<dbReference type="GO" id="GO:0005833">
    <property type="term" value="C:hemoglobin complex"/>
    <property type="evidence" value="ECO:0007669"/>
    <property type="project" value="InterPro"/>
</dbReference>
<evidence type="ECO:0000256" key="6">
    <source>
        <dbReference type="RuleBase" id="RU000356"/>
    </source>
</evidence>
<dbReference type="AlphaFoldDB" id="A0A0K8RR11"/>
<dbReference type="GO" id="GO:0005576">
    <property type="term" value="C:extracellular region"/>
    <property type="evidence" value="ECO:0007669"/>
    <property type="project" value="InterPro"/>
</dbReference>
<dbReference type="InterPro" id="IPR009050">
    <property type="entry name" value="Globin-like_sf"/>
</dbReference>
<evidence type="ECO:0000256" key="3">
    <source>
        <dbReference type="ARBA" id="ARBA00022621"/>
    </source>
</evidence>
<proteinExistence type="evidence at transcript level"/>
<dbReference type="EMBL" id="GADI01000450">
    <property type="protein sequence ID" value="JAA73358.1"/>
    <property type="molecule type" value="mRNA"/>
</dbReference>
<dbReference type="Pfam" id="PF00042">
    <property type="entry name" value="Globin"/>
    <property type="match status" value="1"/>
</dbReference>